<feature type="region of interest" description="Disordered" evidence="5">
    <location>
        <begin position="1"/>
        <end position="20"/>
    </location>
</feature>
<evidence type="ECO:0000259" key="8">
    <source>
        <dbReference type="Pfam" id="PF25766"/>
    </source>
</evidence>
<dbReference type="Proteomes" id="UP001229421">
    <property type="component" value="Unassembled WGS sequence"/>
</dbReference>
<feature type="region of interest" description="Disordered" evidence="5">
    <location>
        <begin position="187"/>
        <end position="207"/>
    </location>
</feature>
<dbReference type="SUPFAM" id="SSF48371">
    <property type="entry name" value="ARM repeat"/>
    <property type="match status" value="1"/>
</dbReference>
<dbReference type="PANTHER" id="PTHR47605">
    <property type="entry name" value="TRANSCRIPTIONAL ELONGATION REGULATOR MINIYO"/>
    <property type="match status" value="1"/>
</dbReference>
<evidence type="ECO:0000313" key="9">
    <source>
        <dbReference type="EMBL" id="KAK1437845.1"/>
    </source>
</evidence>
<sequence>MKKTERNVENSSSARTFGLQVGENDVSSSIMGGIVEKSFNQPVSQPQVTVLPFPVARHRSHGPHWGPRTSGLSTRGKEDEEDEREDEDLKNFEMVAADANPVKRKQKKSLDLSRWKELVKDDDTFDFRNKKEHKSEGNAKSRGVKKELKSTGLEVVKSHEHKVGNDGVDDVRSDIGNGMQSIIKSKNTSSHSLHVGADFEPPSTSMESEIDAENRARLEKMSTEEIAEAQAEIMKKMNPELIKILQKRGRNKMKKDSSINSAAIGSIAEAYSENSKKESTSDMGHSMIITGPDHMQKELESKDVPEIKSSATSLWDAWSTNVEAARDLRFSLDGDLINDYQPGEGNPSPMGTYSVKNASERDFLRTEGDPGALGYTIKEAIALTRSVVPGQRALALHLLATVLYKAQDNIIKNQIGSTLKVGNQNSSVDWEALWAFALGPEPELALSLRMCLDDNHNSVVIACARVIQCVLSYDFNEIFFDISEKTGSFEKDVCTAPIFRSRPNIDTGFLHGGFWKYNTKPSNIFPFDKIIKDEDAEDEHTIKDDMVVATQDIAAGLVRMGILQRIRYLLESDPSAALEESLISMLVAIARHSPTCADAIMKCERLVQVVVHRFSTKDLTGVNFSKIKSVILMKVLVRSGRKRCMDFVKDGTFQKLLWHLYRCALSPLEHWMSIETEKFKLLSALLVEQLRFWKVCIQYGYCVSYFSDLFPALYIWLDIPTFEKLIGKHIIQEFTAVTKESYLVLEALTRTLPNFYSQSQKVDQSGDDPMNNSEVWCWTHVGPMIDLALKWVSLDTDPYLSSLLLLPVEAENEGSTLTSFFWVISTVLHFLFAVLKNVIPEDNSTVFSGNLPWLPEFIPKIGLHLIKNRIFSFDKSDTHHVGSFLEFLCHHRHQSDQETSLASVCCLNGLLKVVITVDKLIKLAKTEITLSPIDNQSLENADKVLTDGILKRSISEMATLLTNFMKLTSSSGQLMQSVEMFGRGGPAPGVGVGWGAAGGGFWSINILVAQMDARLVLQLLEIFLVESAKEKENHTDEEINMIMERLNCALGLCLLMSPRDEIIMEKVLDILLQPQVIMYLDFGIRRSLTFGWQYTEEEYLMFSENLISHFKNRWLHAKKSKSKDKTRDGQDGTPQKGKFSLDTIQEDVDTSANTSLVTEWAHQRLPLLDHWVLSPISTVDYTKLISLPVKPNFLEVAKSGLFFMLGLEAISSHVSSNFHSIQSVPVIWKLHALSVTLFAGMDILEDEKTRDIYSNLQECCGQILDKKLLEVGLNNSVDFLNFDKKIHDSYPTFVETLVENFAGASYGDLLFGRQISMYLHRCVGAPVRLAVWNALSNIRALELLPPLEKCLAQEEGYLEPLEDDEMILEAYVKSWVSGSLDRSLTRKSVAFTLVVHHLSYFIFGNHSGDKNSLRNKLAKSILRDYSRKSDHEVMIIKLIQYEKPTKQQGSLQGLEIAKRLSILMEACEGNSTLLSVVEKLKKVVSP</sequence>
<feature type="domain" description="RPAP1 N-terminal" evidence="7">
    <location>
        <begin position="209"/>
        <end position="252"/>
    </location>
</feature>
<dbReference type="Pfam" id="PF08621">
    <property type="entry name" value="RPAP1_N"/>
    <property type="match status" value="1"/>
</dbReference>
<keyword evidence="10" id="KW-1185">Reference proteome</keyword>
<organism evidence="9 10">
    <name type="scientific">Tagetes erecta</name>
    <name type="common">African marigold</name>
    <dbReference type="NCBI Taxonomy" id="13708"/>
    <lineage>
        <taxon>Eukaryota</taxon>
        <taxon>Viridiplantae</taxon>
        <taxon>Streptophyta</taxon>
        <taxon>Embryophyta</taxon>
        <taxon>Tracheophyta</taxon>
        <taxon>Spermatophyta</taxon>
        <taxon>Magnoliopsida</taxon>
        <taxon>eudicotyledons</taxon>
        <taxon>Gunneridae</taxon>
        <taxon>Pentapetalae</taxon>
        <taxon>asterids</taxon>
        <taxon>campanulids</taxon>
        <taxon>Asterales</taxon>
        <taxon>Asteraceae</taxon>
        <taxon>Asteroideae</taxon>
        <taxon>Heliantheae alliance</taxon>
        <taxon>Tageteae</taxon>
        <taxon>Tagetes</taxon>
    </lineage>
</organism>
<dbReference type="InterPro" id="IPR016024">
    <property type="entry name" value="ARM-type_fold"/>
</dbReference>
<accession>A0AAD8LHW6</accession>
<evidence type="ECO:0000313" key="10">
    <source>
        <dbReference type="Proteomes" id="UP001229421"/>
    </source>
</evidence>
<evidence type="ECO:0000256" key="2">
    <source>
        <dbReference type="ARBA" id="ARBA00009953"/>
    </source>
</evidence>
<evidence type="ECO:0000256" key="1">
    <source>
        <dbReference type="ARBA" id="ARBA00004123"/>
    </source>
</evidence>
<comment type="subcellular location">
    <subcellularLocation>
        <location evidence="1">Nucleus</location>
    </subcellularLocation>
</comment>
<keyword evidence="3" id="KW-0804">Transcription</keyword>
<dbReference type="PANTHER" id="PTHR47605:SF2">
    <property type="entry name" value="TRANSCRIPTIONAL ELONGATION REGULATOR MINIYO"/>
    <property type="match status" value="1"/>
</dbReference>
<comment type="caution">
    <text evidence="9">The sequence shown here is derived from an EMBL/GenBank/DDBJ whole genome shotgun (WGS) entry which is preliminary data.</text>
</comment>
<evidence type="ECO:0000256" key="4">
    <source>
        <dbReference type="ARBA" id="ARBA00023242"/>
    </source>
</evidence>
<gene>
    <name evidence="9" type="ORF">QVD17_03645</name>
</gene>
<evidence type="ECO:0000259" key="7">
    <source>
        <dbReference type="Pfam" id="PF08621"/>
    </source>
</evidence>
<dbReference type="InterPro" id="IPR013930">
    <property type="entry name" value="RPAP1_N"/>
</dbReference>
<keyword evidence="4" id="KW-0539">Nucleus</keyword>
<dbReference type="Pfam" id="PF08620">
    <property type="entry name" value="RPAP1_C"/>
    <property type="match status" value="1"/>
</dbReference>
<dbReference type="InterPro" id="IPR055326">
    <property type="entry name" value="MINIYO"/>
</dbReference>
<proteinExistence type="inferred from homology"/>
<evidence type="ECO:0000256" key="5">
    <source>
        <dbReference type="SAM" id="MobiDB-lite"/>
    </source>
</evidence>
<dbReference type="InterPro" id="IPR013929">
    <property type="entry name" value="RPAP1_C"/>
</dbReference>
<name>A0AAD8LHW6_TARER</name>
<evidence type="ECO:0000259" key="6">
    <source>
        <dbReference type="Pfam" id="PF08620"/>
    </source>
</evidence>
<protein>
    <submittedName>
        <fullName evidence="9">Uncharacterized protein</fullName>
    </submittedName>
</protein>
<feature type="domain" description="RPAP1 C-terminal" evidence="6">
    <location>
        <begin position="327"/>
        <end position="406"/>
    </location>
</feature>
<evidence type="ECO:0000256" key="3">
    <source>
        <dbReference type="ARBA" id="ARBA00023163"/>
    </source>
</evidence>
<dbReference type="InterPro" id="IPR057989">
    <property type="entry name" value="TPR_RPAP1/MINIYO-like"/>
</dbReference>
<dbReference type="Pfam" id="PF25766">
    <property type="entry name" value="TPR_RPAP1"/>
    <property type="match status" value="1"/>
</dbReference>
<feature type="region of interest" description="Disordered" evidence="5">
    <location>
        <begin position="58"/>
        <end position="87"/>
    </location>
</feature>
<comment type="similarity">
    <text evidence="2">Belongs to the RPAP1 family.</text>
</comment>
<dbReference type="EMBL" id="JAUHHV010000001">
    <property type="protein sequence ID" value="KAK1437845.1"/>
    <property type="molecule type" value="Genomic_DNA"/>
</dbReference>
<feature type="domain" description="RPAP1/MINIYO-like TPR repeats" evidence="8">
    <location>
        <begin position="1264"/>
        <end position="1406"/>
    </location>
</feature>
<reference evidence="9" key="1">
    <citation type="journal article" date="2023" name="bioRxiv">
        <title>Improved chromosome-level genome assembly for marigold (Tagetes erecta).</title>
        <authorList>
            <person name="Jiang F."/>
            <person name="Yuan L."/>
            <person name="Wang S."/>
            <person name="Wang H."/>
            <person name="Xu D."/>
            <person name="Wang A."/>
            <person name="Fan W."/>
        </authorList>
    </citation>
    <scope>NUCLEOTIDE SEQUENCE</scope>
    <source>
        <strain evidence="9">WSJ</strain>
        <tissue evidence="9">Leaf</tissue>
    </source>
</reference>